<dbReference type="Pfam" id="PF14305">
    <property type="entry name" value="ATPgrasp_TupA"/>
    <property type="match status" value="1"/>
</dbReference>
<comment type="caution">
    <text evidence="1">The sequence shown here is derived from an EMBL/GenBank/DDBJ whole genome shotgun (WGS) entry which is preliminary data.</text>
</comment>
<keyword evidence="2" id="KW-1185">Reference proteome</keyword>
<proteinExistence type="predicted"/>
<dbReference type="Proteomes" id="UP001300261">
    <property type="component" value="Unassembled WGS sequence"/>
</dbReference>
<dbReference type="EMBL" id="JAPEVI010000003">
    <property type="protein sequence ID" value="MCX2724237.1"/>
    <property type="molecule type" value="Genomic_DNA"/>
</dbReference>
<accession>A0ABT3R5F2</accession>
<reference evidence="1 2" key="1">
    <citation type="journal article" date="2016" name="Int. J. Syst. Evol. Microbiol.">
        <title>Labrenzia salina sp. nov., isolated from the rhizosphere of the halophyte Arthrocnemum macrostachyum.</title>
        <authorList>
            <person name="Camacho M."/>
            <person name="Redondo-Gomez S."/>
            <person name="Rodriguez-Llorente I."/>
            <person name="Rohde M."/>
            <person name="Sproer C."/>
            <person name="Schumann P."/>
            <person name="Klenk H.P."/>
            <person name="Montero-Calasanz M.D.C."/>
        </authorList>
    </citation>
    <scope>NUCLEOTIDE SEQUENCE [LARGE SCALE GENOMIC DNA]</scope>
    <source>
        <strain evidence="1 2">DSM 29163</strain>
    </source>
</reference>
<name>A0ABT3R5F2_9HYPH</name>
<dbReference type="InterPro" id="IPR029465">
    <property type="entry name" value="ATPgrasp_TupA"/>
</dbReference>
<dbReference type="SUPFAM" id="SSF56059">
    <property type="entry name" value="Glutathione synthetase ATP-binding domain-like"/>
    <property type="match status" value="1"/>
</dbReference>
<evidence type="ECO:0000313" key="1">
    <source>
        <dbReference type="EMBL" id="MCX2724237.1"/>
    </source>
</evidence>
<protein>
    <submittedName>
        <fullName evidence="1">ATP-grasp fold amidoligase family protein</fullName>
    </submittedName>
</protein>
<evidence type="ECO:0000313" key="2">
    <source>
        <dbReference type="Proteomes" id="UP001300261"/>
    </source>
</evidence>
<organism evidence="1 2">
    <name type="scientific">Roseibium salinum</name>
    <dbReference type="NCBI Taxonomy" id="1604349"/>
    <lineage>
        <taxon>Bacteria</taxon>
        <taxon>Pseudomonadati</taxon>
        <taxon>Pseudomonadota</taxon>
        <taxon>Alphaproteobacteria</taxon>
        <taxon>Hyphomicrobiales</taxon>
        <taxon>Stappiaceae</taxon>
        <taxon>Roseibium</taxon>
    </lineage>
</organism>
<gene>
    <name evidence="1" type="ORF">ON753_17960</name>
</gene>
<sequence>MNKRTGGILSRLRNLFWRIISPLPDGPYLYLKYTSIFGRVPKLKHPSRFSELQNLRKLHDRNPLYPVLVDKDRVKDFIGERVGPKHVIPTYWVGTDLTTVDWATVPLPAVVKPTHASGAGYFLNSQEDIEVLMKRRPEKEWLALDHYKFNREWAYKDVPRQIIIEKMLGCPGERLTDYRFYCFDGEPAHIEIRTPKSDRMFEAVYAPDWQLLDIHMDFYPLLREPLPRPARLDKMLEIVRKIGSGIRFARIDLYDTQEGPFVGEITLYPSGGFETFVPDSYDIELAGYWCDRSPNGVVLTTSG</sequence>
<dbReference type="RefSeq" id="WP_265964090.1">
    <property type="nucleotide sequence ID" value="NZ_JAPEVI010000003.1"/>
</dbReference>